<dbReference type="InterPro" id="IPR054681">
    <property type="entry name" value="CrtW-like"/>
</dbReference>
<organism evidence="5 6">
    <name type="scientific">Stenomitos frigidus ULC18</name>
    <dbReference type="NCBI Taxonomy" id="2107698"/>
    <lineage>
        <taxon>Bacteria</taxon>
        <taxon>Bacillati</taxon>
        <taxon>Cyanobacteriota</taxon>
        <taxon>Cyanophyceae</taxon>
        <taxon>Leptolyngbyales</taxon>
        <taxon>Leptolyngbyaceae</taxon>
        <taxon>Stenomitos</taxon>
    </lineage>
</organism>
<dbReference type="EMBL" id="PVWK01000061">
    <property type="protein sequence ID" value="PSB29578.1"/>
    <property type="molecule type" value="Genomic_DNA"/>
</dbReference>
<evidence type="ECO:0000259" key="4">
    <source>
        <dbReference type="Pfam" id="PF00487"/>
    </source>
</evidence>
<feature type="domain" description="Fatty acid desaturase" evidence="4">
    <location>
        <begin position="140"/>
        <end position="251"/>
    </location>
</feature>
<comment type="cofactor">
    <cofactor evidence="1">
        <name>Fe(2+)</name>
        <dbReference type="ChEBI" id="CHEBI:29033"/>
    </cofactor>
</comment>
<dbReference type="GO" id="GO:0006629">
    <property type="term" value="P:lipid metabolic process"/>
    <property type="evidence" value="ECO:0007669"/>
    <property type="project" value="InterPro"/>
</dbReference>
<feature type="transmembrane region" description="Helical" evidence="3">
    <location>
        <begin position="20"/>
        <end position="48"/>
    </location>
</feature>
<reference evidence="5 6" key="2">
    <citation type="submission" date="2018-03" db="EMBL/GenBank/DDBJ databases">
        <title>The ancient ancestry and fast evolution of plastids.</title>
        <authorList>
            <person name="Moore K.R."/>
            <person name="Magnabosco C."/>
            <person name="Momper L."/>
            <person name="Gold D.A."/>
            <person name="Bosak T."/>
            <person name="Fournier G.P."/>
        </authorList>
    </citation>
    <scope>NUCLEOTIDE SEQUENCE [LARGE SCALE GENOMIC DNA]</scope>
    <source>
        <strain evidence="5 6">ULC18</strain>
    </source>
</reference>
<feature type="transmembrane region" description="Helical" evidence="3">
    <location>
        <begin position="176"/>
        <end position="197"/>
    </location>
</feature>
<dbReference type="AlphaFoldDB" id="A0A2T1EA38"/>
<keyword evidence="6" id="KW-1185">Reference proteome</keyword>
<accession>A0A2T1EA38</accession>
<dbReference type="InterPro" id="IPR005804">
    <property type="entry name" value="FA_desaturase_dom"/>
</dbReference>
<keyword evidence="3" id="KW-0472">Membrane</keyword>
<comment type="similarity">
    <text evidence="2">Belongs to the fatty acid desaturase type 2 family.</text>
</comment>
<comment type="caution">
    <text evidence="5">The sequence shown here is derived from an EMBL/GenBank/DDBJ whole genome shotgun (WGS) entry which is preliminary data.</text>
</comment>
<evidence type="ECO:0000313" key="5">
    <source>
        <dbReference type="EMBL" id="PSB29578.1"/>
    </source>
</evidence>
<feature type="transmembrane region" description="Helical" evidence="3">
    <location>
        <begin position="151"/>
        <end position="170"/>
    </location>
</feature>
<dbReference type="NCBIfam" id="NF045690">
    <property type="entry name" value="BCarotKetCrtW"/>
    <property type="match status" value="1"/>
</dbReference>
<gene>
    <name evidence="5" type="ORF">C7B82_11095</name>
</gene>
<dbReference type="Pfam" id="PF00487">
    <property type="entry name" value="FA_desaturase"/>
    <property type="match status" value="1"/>
</dbReference>
<dbReference type="Proteomes" id="UP000239576">
    <property type="component" value="Unassembled WGS sequence"/>
</dbReference>
<keyword evidence="3" id="KW-0812">Transmembrane</keyword>
<keyword evidence="3" id="KW-1133">Transmembrane helix</keyword>
<evidence type="ECO:0000256" key="3">
    <source>
        <dbReference type="SAM" id="Phobius"/>
    </source>
</evidence>
<feature type="transmembrane region" description="Helical" evidence="3">
    <location>
        <begin position="55"/>
        <end position="73"/>
    </location>
</feature>
<reference evidence="6" key="1">
    <citation type="submission" date="2018-02" db="EMBL/GenBank/DDBJ databases">
        <authorList>
            <person name="Moore K."/>
            <person name="Momper L."/>
        </authorList>
    </citation>
    <scope>NUCLEOTIDE SEQUENCE [LARGE SCALE GENOMIC DNA]</scope>
    <source>
        <strain evidence="6">ULC18</strain>
    </source>
</reference>
<protein>
    <submittedName>
        <fullName evidence="5">Beta-carotene ketolase</fullName>
    </submittedName>
</protein>
<feature type="transmembrane region" description="Helical" evidence="3">
    <location>
        <begin position="93"/>
        <end position="111"/>
    </location>
</feature>
<sequence>MSTVLPINGDQLSPTASPVIIGSSLRGLCIASLIMATWAGSLTILFNASLSQQSLWTILAVFWQTFLYAGLFVTAHDAMHGCVAPQHPRLNHFMGTSALLMYGLFSYKQLFKAHWQHHRDPASPLDPDFHDGQHKNPFAWYFRFLQRYWSWGRLLALIAVFHAMHLLLHVPESNLLMFWIVPSLLSSVQLFYFGTYLPHREPAGGYQNVFRAQSAHRPLLLSLLACYHFGYHYEHHEYPHVPWWQLPTIAKHGIARINT</sequence>
<evidence type="ECO:0000313" key="6">
    <source>
        <dbReference type="Proteomes" id="UP000239576"/>
    </source>
</evidence>
<evidence type="ECO:0000256" key="1">
    <source>
        <dbReference type="ARBA" id="ARBA00001954"/>
    </source>
</evidence>
<evidence type="ECO:0000256" key="2">
    <source>
        <dbReference type="ARBA" id="ARBA00008749"/>
    </source>
</evidence>
<dbReference type="OrthoDB" id="9792534at2"/>
<name>A0A2T1EA38_9CYAN</name>
<proteinExistence type="inferred from homology"/>